<proteinExistence type="predicted"/>
<dbReference type="InterPro" id="IPR050267">
    <property type="entry name" value="Anti-sigma-factor_SerPK"/>
</dbReference>
<dbReference type="PANTHER" id="PTHR35526:SF3">
    <property type="entry name" value="ANTI-SIGMA-F FACTOR RSBW"/>
    <property type="match status" value="1"/>
</dbReference>
<sequence>MPRRVRVAGPHRSALLCGSAPTQVRLARQWAQAASGRGPEQAADLSLVVSELVSNALRHTRSGEPGGTVRVEIERLECGFVVAVTDAGPPPGVESMPFPRTDPGCAGLGLRVVEALSVCWDWYGNAGQPLTVRALLYEG</sequence>
<evidence type="ECO:0000313" key="4">
    <source>
        <dbReference type="Proteomes" id="UP000806528"/>
    </source>
</evidence>
<keyword evidence="3" id="KW-0067">ATP-binding</keyword>
<keyword evidence="1" id="KW-0808">Transferase</keyword>
<evidence type="ECO:0000256" key="1">
    <source>
        <dbReference type="ARBA" id="ARBA00022527"/>
    </source>
</evidence>
<dbReference type="Proteomes" id="UP000806528">
    <property type="component" value="Unassembled WGS sequence"/>
</dbReference>
<evidence type="ECO:0000313" key="3">
    <source>
        <dbReference type="EMBL" id="MBE2999512.1"/>
    </source>
</evidence>
<dbReference type="CDD" id="cd16936">
    <property type="entry name" value="HATPase_RsbW-like"/>
    <property type="match status" value="1"/>
</dbReference>
<organism evidence="3 4">
    <name type="scientific">Nocardiopsis coralli</name>
    <dbReference type="NCBI Taxonomy" id="2772213"/>
    <lineage>
        <taxon>Bacteria</taxon>
        <taxon>Bacillati</taxon>
        <taxon>Actinomycetota</taxon>
        <taxon>Actinomycetes</taxon>
        <taxon>Streptosporangiales</taxon>
        <taxon>Nocardiopsidaceae</taxon>
        <taxon>Nocardiopsis</taxon>
    </lineage>
</organism>
<keyword evidence="3" id="KW-0547">Nucleotide-binding</keyword>
<dbReference type="Pfam" id="PF13581">
    <property type="entry name" value="HATPase_c_2"/>
    <property type="match status" value="1"/>
</dbReference>
<name>A0ABR9P6P8_9ACTN</name>
<keyword evidence="1" id="KW-0418">Kinase</keyword>
<dbReference type="SUPFAM" id="SSF55874">
    <property type="entry name" value="ATPase domain of HSP90 chaperone/DNA topoisomerase II/histidine kinase"/>
    <property type="match status" value="1"/>
</dbReference>
<dbReference type="InterPro" id="IPR036890">
    <property type="entry name" value="HATPase_C_sf"/>
</dbReference>
<dbReference type="InterPro" id="IPR003594">
    <property type="entry name" value="HATPase_dom"/>
</dbReference>
<dbReference type="GO" id="GO:0005524">
    <property type="term" value="F:ATP binding"/>
    <property type="evidence" value="ECO:0007669"/>
    <property type="project" value="UniProtKB-KW"/>
</dbReference>
<keyword evidence="4" id="KW-1185">Reference proteome</keyword>
<feature type="domain" description="Histidine kinase/HSP90-like ATPase" evidence="2">
    <location>
        <begin position="19"/>
        <end position="117"/>
    </location>
</feature>
<dbReference type="EMBL" id="JADBGI010000009">
    <property type="protein sequence ID" value="MBE2999512.1"/>
    <property type="molecule type" value="Genomic_DNA"/>
</dbReference>
<reference evidence="3 4" key="1">
    <citation type="submission" date="2020-09" db="EMBL/GenBank/DDBJ databases">
        <title>Diversity and distribution of actinomycetes associated with coral in the coast of Hainan.</title>
        <authorList>
            <person name="Li F."/>
        </authorList>
    </citation>
    <scope>NUCLEOTIDE SEQUENCE [LARGE SCALE GENOMIC DNA]</scope>
    <source>
        <strain evidence="3 4">HNM0947</strain>
    </source>
</reference>
<keyword evidence="1" id="KW-0723">Serine/threonine-protein kinase</keyword>
<comment type="caution">
    <text evidence="3">The sequence shown here is derived from an EMBL/GenBank/DDBJ whole genome shotgun (WGS) entry which is preliminary data.</text>
</comment>
<dbReference type="PANTHER" id="PTHR35526">
    <property type="entry name" value="ANTI-SIGMA-F FACTOR RSBW-RELATED"/>
    <property type="match status" value="1"/>
</dbReference>
<dbReference type="Gene3D" id="3.30.565.10">
    <property type="entry name" value="Histidine kinase-like ATPase, C-terminal domain"/>
    <property type="match status" value="1"/>
</dbReference>
<protein>
    <submittedName>
        <fullName evidence="3">ATP-binding protein</fullName>
    </submittedName>
</protein>
<gene>
    <name evidence="3" type="ORF">IDM40_12455</name>
</gene>
<evidence type="ECO:0000259" key="2">
    <source>
        <dbReference type="Pfam" id="PF13581"/>
    </source>
</evidence>
<accession>A0ABR9P6P8</accession>